<reference evidence="2 3" key="1">
    <citation type="submission" date="2021-03" db="EMBL/GenBank/DDBJ databases">
        <title>Aliifodinibius sp. nov., a new bacterium isolated from saline soil.</title>
        <authorList>
            <person name="Galisteo C."/>
            <person name="De La Haba R."/>
            <person name="Sanchez-Porro C."/>
            <person name="Ventosa A."/>
        </authorList>
    </citation>
    <scope>NUCLEOTIDE SEQUENCE [LARGE SCALE GENOMIC DNA]</scope>
    <source>
        <strain evidence="2 3">1BSP15-2V2</strain>
    </source>
</reference>
<organism evidence="2 3">
    <name type="scientific">Fodinibius salsisoli</name>
    <dbReference type="NCBI Taxonomy" id="2820877"/>
    <lineage>
        <taxon>Bacteria</taxon>
        <taxon>Pseudomonadati</taxon>
        <taxon>Balneolota</taxon>
        <taxon>Balneolia</taxon>
        <taxon>Balneolales</taxon>
        <taxon>Balneolaceae</taxon>
        <taxon>Fodinibius</taxon>
    </lineage>
</organism>
<dbReference type="InterPro" id="IPR002734">
    <property type="entry name" value="RibDG_C"/>
</dbReference>
<evidence type="ECO:0000313" key="2">
    <source>
        <dbReference type="EMBL" id="MCW9705534.1"/>
    </source>
</evidence>
<dbReference type="PANTHER" id="PTHR38011">
    <property type="entry name" value="DIHYDROFOLATE REDUCTASE FAMILY PROTEIN (AFU_ORTHOLOGUE AFUA_8G06820)"/>
    <property type="match status" value="1"/>
</dbReference>
<keyword evidence="3" id="KW-1185">Reference proteome</keyword>
<gene>
    <name evidence="2" type="ORF">J6I44_01645</name>
</gene>
<name>A0ABT3PK32_9BACT</name>
<evidence type="ECO:0000313" key="3">
    <source>
        <dbReference type="Proteomes" id="UP001207918"/>
    </source>
</evidence>
<dbReference type="Pfam" id="PF01872">
    <property type="entry name" value="RibD_C"/>
    <property type="match status" value="1"/>
</dbReference>
<dbReference type="Proteomes" id="UP001207918">
    <property type="component" value="Unassembled WGS sequence"/>
</dbReference>
<protein>
    <submittedName>
        <fullName evidence="2">Dihydrofolate reductase</fullName>
    </submittedName>
</protein>
<accession>A0ABT3PK32</accession>
<dbReference type="InterPro" id="IPR024072">
    <property type="entry name" value="DHFR-like_dom_sf"/>
</dbReference>
<dbReference type="Gene3D" id="3.40.430.10">
    <property type="entry name" value="Dihydrofolate Reductase, subunit A"/>
    <property type="match status" value="1"/>
</dbReference>
<sequence>MRKIIYAQLVSADGYIEDDEGKIDWTEPGETLHRHFNELEKSIAINFYGRRMSETMDYWLTADQNPDLKDYEREYARLWQNTQRMVFSKTLDKVEGKARLLREVDPEEITKLKSKPGKNMAVGGANLASTFIKYGLIDEFRLYIHPIVLGKGKPMFPENANINLELLKTQTFPRGVVLLQYQPKH</sequence>
<dbReference type="PANTHER" id="PTHR38011:SF11">
    <property type="entry name" value="2,5-DIAMINO-6-RIBOSYLAMINO-4(3H)-PYRIMIDINONE 5'-PHOSPHATE REDUCTASE"/>
    <property type="match status" value="1"/>
</dbReference>
<feature type="domain" description="Bacterial bifunctional deaminase-reductase C-terminal" evidence="1">
    <location>
        <begin position="2"/>
        <end position="178"/>
    </location>
</feature>
<proteinExistence type="predicted"/>
<dbReference type="SUPFAM" id="SSF53597">
    <property type="entry name" value="Dihydrofolate reductase-like"/>
    <property type="match status" value="1"/>
</dbReference>
<dbReference type="RefSeq" id="WP_265764198.1">
    <property type="nucleotide sequence ID" value="NZ_JAGGJA010000001.1"/>
</dbReference>
<evidence type="ECO:0000259" key="1">
    <source>
        <dbReference type="Pfam" id="PF01872"/>
    </source>
</evidence>
<dbReference type="EMBL" id="JAGGJA010000001">
    <property type="protein sequence ID" value="MCW9705534.1"/>
    <property type="molecule type" value="Genomic_DNA"/>
</dbReference>
<dbReference type="InterPro" id="IPR050765">
    <property type="entry name" value="Riboflavin_Biosynth_HTPR"/>
</dbReference>
<comment type="caution">
    <text evidence="2">The sequence shown here is derived from an EMBL/GenBank/DDBJ whole genome shotgun (WGS) entry which is preliminary data.</text>
</comment>